<dbReference type="Gene3D" id="3.90.280.10">
    <property type="entry name" value="PEBP-like"/>
    <property type="match status" value="1"/>
</dbReference>
<dbReference type="Pfam" id="PF01161">
    <property type="entry name" value="PBP"/>
    <property type="match status" value="1"/>
</dbReference>
<dbReference type="SUPFAM" id="SSF49777">
    <property type="entry name" value="PEBP-like"/>
    <property type="match status" value="1"/>
</dbReference>
<reference evidence="1 2" key="1">
    <citation type="submission" date="2023-01" db="EMBL/GenBank/DDBJ databases">
        <title>Analysis of 21 Apiospora genomes using comparative genomics revels a genus with tremendous synthesis potential of carbohydrate active enzymes and secondary metabolites.</title>
        <authorList>
            <person name="Sorensen T."/>
        </authorList>
    </citation>
    <scope>NUCLEOTIDE SEQUENCE [LARGE SCALE GENOMIC DNA]</scope>
    <source>
        <strain evidence="1 2">CBS 24483</strain>
    </source>
</reference>
<dbReference type="PANTHER" id="PTHR11362">
    <property type="entry name" value="PHOSPHATIDYLETHANOLAMINE-BINDING PROTEIN"/>
    <property type="match status" value="1"/>
</dbReference>
<dbReference type="RefSeq" id="XP_066699107.1">
    <property type="nucleotide sequence ID" value="XM_066842995.1"/>
</dbReference>
<dbReference type="InterPro" id="IPR036610">
    <property type="entry name" value="PEBP-like_sf"/>
</dbReference>
<evidence type="ECO:0000313" key="1">
    <source>
        <dbReference type="EMBL" id="KAK7951045.1"/>
    </source>
</evidence>
<dbReference type="InterPro" id="IPR008914">
    <property type="entry name" value="PEBP"/>
</dbReference>
<accession>A0ABR1QC00</accession>
<dbReference type="GeneID" id="92076057"/>
<dbReference type="Proteomes" id="UP001391051">
    <property type="component" value="Unassembled WGS sequence"/>
</dbReference>
<name>A0ABR1QC00_9PEZI</name>
<dbReference type="PANTHER" id="PTHR11362:SF85">
    <property type="entry name" value="INHIBITOR (TFS1), PUTATIVE (AFU_ORTHOLOGUE AFUA_4G08120)-RELATED"/>
    <property type="match status" value="1"/>
</dbReference>
<protein>
    <recommendedName>
        <fullName evidence="3">Phosphatidylethanolamine-binding protein</fullName>
    </recommendedName>
</protein>
<organism evidence="1 2">
    <name type="scientific">Apiospora aurea</name>
    <dbReference type="NCBI Taxonomy" id="335848"/>
    <lineage>
        <taxon>Eukaryota</taxon>
        <taxon>Fungi</taxon>
        <taxon>Dikarya</taxon>
        <taxon>Ascomycota</taxon>
        <taxon>Pezizomycotina</taxon>
        <taxon>Sordariomycetes</taxon>
        <taxon>Xylariomycetidae</taxon>
        <taxon>Amphisphaeriales</taxon>
        <taxon>Apiosporaceae</taxon>
        <taxon>Apiospora</taxon>
    </lineage>
</organism>
<comment type="caution">
    <text evidence="1">The sequence shown here is derived from an EMBL/GenBank/DDBJ whole genome shotgun (WGS) entry which is preliminary data.</text>
</comment>
<evidence type="ECO:0008006" key="3">
    <source>
        <dbReference type="Google" id="ProtNLM"/>
    </source>
</evidence>
<dbReference type="InterPro" id="IPR035810">
    <property type="entry name" value="PEBP_euk"/>
</dbReference>
<sequence length="224" mass="24011">MTSTEEPLQAHADALRTSLQSAGLVPGPAAALLPATADWRPTTQLHVAFGGKDVELGTFFRAGECKSAKPMVRFGAPASAAPLPSAAAAEATTGQQVKRKRRKYTFLMIDPDAPTPDDPKFAFWRHWVVTGLSPGREAGGGCADAGNDVTEYLGPGPKDDSKPHRYLFLLYQEPDGMQTLSKADVGGDEFVQRRSFDATTFATRHGLVLVGMNWMTCAGDGWSE</sequence>
<evidence type="ECO:0000313" key="2">
    <source>
        <dbReference type="Proteomes" id="UP001391051"/>
    </source>
</evidence>
<gene>
    <name evidence="1" type="ORF">PG986_006773</name>
</gene>
<proteinExistence type="predicted"/>
<keyword evidence="2" id="KW-1185">Reference proteome</keyword>
<dbReference type="EMBL" id="JAQQWE010000005">
    <property type="protein sequence ID" value="KAK7951045.1"/>
    <property type="molecule type" value="Genomic_DNA"/>
</dbReference>
<dbReference type="CDD" id="cd00866">
    <property type="entry name" value="PEBP_euk"/>
    <property type="match status" value="1"/>
</dbReference>